<reference evidence="3" key="1">
    <citation type="submission" date="2015-08" db="EMBL/GenBank/DDBJ databases">
        <title>Fjat-14210 dsm16467.</title>
        <authorList>
            <person name="Liu B."/>
            <person name="Wang J."/>
            <person name="Zhu Y."/>
            <person name="Liu G."/>
            <person name="Chen Q."/>
            <person name="Chen Z."/>
            <person name="Lan J."/>
            <person name="Che J."/>
            <person name="Ge C."/>
            <person name="Shi H."/>
            <person name="Pan Z."/>
            <person name="Liu X."/>
        </authorList>
    </citation>
    <scope>NUCLEOTIDE SEQUENCE [LARGE SCALE GENOMIC DNA]</scope>
    <source>
        <strain evidence="3">DSM 16467</strain>
    </source>
</reference>
<keyword evidence="1" id="KW-0472">Membrane</keyword>
<gene>
    <name evidence="2" type="ORF">AMD01_04705</name>
</gene>
<sequence length="90" mass="10659">MYKNHIIVGLSIFGVFLAGGYVLNNKLAREYRDDQIHPISYYYIQGINAEKPMRLDQSIMRLPTFKPREYVKIEPRTYQLMKAEDEPSFK</sequence>
<comment type="caution">
    <text evidence="2">The sequence shown here is derived from an EMBL/GenBank/DDBJ whole genome shotgun (WGS) entry which is preliminary data.</text>
</comment>
<organism evidence="2 3">
    <name type="scientific">Priestia koreensis</name>
    <dbReference type="NCBI Taxonomy" id="284581"/>
    <lineage>
        <taxon>Bacteria</taxon>
        <taxon>Bacillati</taxon>
        <taxon>Bacillota</taxon>
        <taxon>Bacilli</taxon>
        <taxon>Bacillales</taxon>
        <taxon>Bacillaceae</taxon>
        <taxon>Priestia</taxon>
    </lineage>
</organism>
<evidence type="ECO:0000313" key="2">
    <source>
        <dbReference type="EMBL" id="KOO48531.1"/>
    </source>
</evidence>
<dbReference type="STRING" id="284581.AMD01_04705"/>
<proteinExistence type="predicted"/>
<evidence type="ECO:0000313" key="3">
    <source>
        <dbReference type="Proteomes" id="UP000037558"/>
    </source>
</evidence>
<name>A0A0M0LBZ2_9BACI</name>
<dbReference type="OrthoDB" id="2943498at2"/>
<dbReference type="AlphaFoldDB" id="A0A0M0LBZ2"/>
<dbReference type="PATRIC" id="fig|284581.3.peg.197"/>
<keyword evidence="1" id="KW-1133">Transmembrane helix</keyword>
<dbReference type="RefSeq" id="WP_053400253.1">
    <property type="nucleotide sequence ID" value="NZ_JAUKEN010000003.1"/>
</dbReference>
<keyword evidence="3" id="KW-1185">Reference proteome</keyword>
<dbReference type="EMBL" id="LILC01000005">
    <property type="protein sequence ID" value="KOO48531.1"/>
    <property type="molecule type" value="Genomic_DNA"/>
</dbReference>
<evidence type="ECO:0000256" key="1">
    <source>
        <dbReference type="SAM" id="Phobius"/>
    </source>
</evidence>
<protein>
    <submittedName>
        <fullName evidence="2">Uncharacterized protein</fullName>
    </submittedName>
</protein>
<feature type="transmembrane region" description="Helical" evidence="1">
    <location>
        <begin position="6"/>
        <end position="23"/>
    </location>
</feature>
<keyword evidence="1" id="KW-0812">Transmembrane</keyword>
<accession>A0A0M0LBZ2</accession>
<dbReference type="Proteomes" id="UP000037558">
    <property type="component" value="Unassembled WGS sequence"/>
</dbReference>